<comment type="caution">
    <text evidence="2">The sequence shown here is derived from an EMBL/GenBank/DDBJ whole genome shotgun (WGS) entry which is preliminary data.</text>
</comment>
<sequence>MADPIQDSAAVLAADTIELLESRLKRLEYLLTGDVSWNGEARGISHPNNANETVSARLENVENEIFKLMAKVPAVREILTLYTRFPDLFQTTPPTQLPATPDEQTIISIIFSYATAFPETASRLTSLKDLPIPPASDSAALASLQPRLDKLAAEQAEQTREIAELRTRTALLMQRWLEVGVVGGSEVWSEWEERIEAAERKIRQWEVQAQKAAEEI</sequence>
<dbReference type="Proteomes" id="UP000242877">
    <property type="component" value="Unassembled WGS sequence"/>
</dbReference>
<dbReference type="GO" id="GO:0005869">
    <property type="term" value="C:dynactin complex"/>
    <property type="evidence" value="ECO:0007669"/>
    <property type="project" value="InterPro"/>
</dbReference>
<keyword evidence="3" id="KW-1185">Reference proteome</keyword>
<proteinExistence type="predicted"/>
<protein>
    <recommendedName>
        <fullName evidence="4">Nuclear distribution protein RO10</fullName>
    </recommendedName>
</protein>
<evidence type="ECO:0000256" key="1">
    <source>
        <dbReference type="SAM" id="Coils"/>
    </source>
</evidence>
<evidence type="ECO:0000313" key="3">
    <source>
        <dbReference type="Proteomes" id="UP000242877"/>
    </source>
</evidence>
<reference evidence="2 3" key="1">
    <citation type="journal article" date="2016" name="Genome Biol. Evol.">
        <title>Divergent and convergent evolution of fungal pathogenicity.</title>
        <authorList>
            <person name="Shang Y."/>
            <person name="Xiao G."/>
            <person name="Zheng P."/>
            <person name="Cen K."/>
            <person name="Zhan S."/>
            <person name="Wang C."/>
        </authorList>
    </citation>
    <scope>NUCLEOTIDE SEQUENCE [LARGE SCALE GENOMIC DNA]</scope>
    <source>
        <strain evidence="2 3">ARSEF 7405</strain>
    </source>
</reference>
<feature type="coiled-coil region" evidence="1">
    <location>
        <begin position="148"/>
        <end position="215"/>
    </location>
</feature>
<dbReference type="Pfam" id="PF07426">
    <property type="entry name" value="Dynactin_p22"/>
    <property type="match status" value="1"/>
</dbReference>
<dbReference type="GO" id="GO:0061640">
    <property type="term" value="P:cytoskeleton-dependent cytokinesis"/>
    <property type="evidence" value="ECO:0007669"/>
    <property type="project" value="InterPro"/>
</dbReference>
<name>A0A168CAP7_9EURO</name>
<evidence type="ECO:0008006" key="4">
    <source>
        <dbReference type="Google" id="ProtNLM"/>
    </source>
</evidence>
<dbReference type="OrthoDB" id="5403729at2759"/>
<dbReference type="EMBL" id="AZGZ01000003">
    <property type="protein sequence ID" value="KZZ96358.1"/>
    <property type="molecule type" value="Genomic_DNA"/>
</dbReference>
<dbReference type="InterPro" id="IPR009991">
    <property type="entry name" value="DCTN3"/>
</dbReference>
<dbReference type="VEuPathDB" id="FungiDB:AAP_01131"/>
<dbReference type="AlphaFoldDB" id="A0A168CAP7"/>
<keyword evidence="1" id="KW-0175">Coiled coil</keyword>
<gene>
    <name evidence="2" type="ORF">AAP_01131</name>
</gene>
<evidence type="ECO:0000313" key="2">
    <source>
        <dbReference type="EMBL" id="KZZ96358.1"/>
    </source>
</evidence>
<accession>A0A168CAP7</accession>
<organism evidence="2 3">
    <name type="scientific">Ascosphaera apis ARSEF 7405</name>
    <dbReference type="NCBI Taxonomy" id="392613"/>
    <lineage>
        <taxon>Eukaryota</taxon>
        <taxon>Fungi</taxon>
        <taxon>Dikarya</taxon>
        <taxon>Ascomycota</taxon>
        <taxon>Pezizomycotina</taxon>
        <taxon>Eurotiomycetes</taxon>
        <taxon>Eurotiomycetidae</taxon>
        <taxon>Onygenales</taxon>
        <taxon>Ascosphaeraceae</taxon>
        <taxon>Ascosphaera</taxon>
    </lineage>
</organism>